<keyword evidence="10" id="KW-1185">Reference proteome</keyword>
<comment type="subcellular location">
    <subcellularLocation>
        <location evidence="1">Membrane</location>
        <topology evidence="1">Multi-pass membrane protein</topology>
    </subcellularLocation>
</comment>
<dbReference type="SUPFAM" id="SSF103473">
    <property type="entry name" value="MFS general substrate transporter"/>
    <property type="match status" value="1"/>
</dbReference>
<organism evidence="9 10">
    <name type="scientific">Haloferula chungangensis</name>
    <dbReference type="NCBI Taxonomy" id="1048331"/>
    <lineage>
        <taxon>Bacteria</taxon>
        <taxon>Pseudomonadati</taxon>
        <taxon>Verrucomicrobiota</taxon>
        <taxon>Verrucomicrobiia</taxon>
        <taxon>Verrucomicrobiales</taxon>
        <taxon>Verrucomicrobiaceae</taxon>
        <taxon>Haloferula</taxon>
    </lineage>
</organism>
<feature type="transmembrane region" description="Helical" evidence="7">
    <location>
        <begin position="134"/>
        <end position="156"/>
    </location>
</feature>
<dbReference type="RefSeq" id="WP_379712226.1">
    <property type="nucleotide sequence ID" value="NZ_JBHTBS010000004.1"/>
</dbReference>
<evidence type="ECO:0000256" key="5">
    <source>
        <dbReference type="ARBA" id="ARBA00022989"/>
    </source>
</evidence>
<keyword evidence="6 7" id="KW-0472">Membrane</keyword>
<feature type="transmembrane region" description="Helical" evidence="7">
    <location>
        <begin position="453"/>
        <end position="472"/>
    </location>
</feature>
<dbReference type="Pfam" id="PF00083">
    <property type="entry name" value="Sugar_tr"/>
    <property type="match status" value="2"/>
</dbReference>
<dbReference type="PRINTS" id="PR00171">
    <property type="entry name" value="SUGRTRNSPORT"/>
</dbReference>
<feature type="transmembrane region" description="Helical" evidence="7">
    <location>
        <begin position="176"/>
        <end position="198"/>
    </location>
</feature>
<evidence type="ECO:0000256" key="2">
    <source>
        <dbReference type="ARBA" id="ARBA00010992"/>
    </source>
</evidence>
<protein>
    <submittedName>
        <fullName evidence="9">MFS transporter</fullName>
    </submittedName>
</protein>
<dbReference type="Gene3D" id="1.20.1250.20">
    <property type="entry name" value="MFS general substrate transporter like domains"/>
    <property type="match status" value="1"/>
</dbReference>
<evidence type="ECO:0000313" key="10">
    <source>
        <dbReference type="Proteomes" id="UP001596472"/>
    </source>
</evidence>
<feature type="transmembrane region" description="Helical" evidence="7">
    <location>
        <begin position="484"/>
        <end position="503"/>
    </location>
</feature>
<feature type="transmembrane region" description="Helical" evidence="7">
    <location>
        <begin position="102"/>
        <end position="122"/>
    </location>
</feature>
<dbReference type="PROSITE" id="PS00216">
    <property type="entry name" value="SUGAR_TRANSPORT_1"/>
    <property type="match status" value="2"/>
</dbReference>
<dbReference type="InterPro" id="IPR005828">
    <property type="entry name" value="MFS_sugar_transport-like"/>
</dbReference>
<gene>
    <name evidence="9" type="ORF">ACFQY0_10970</name>
</gene>
<name>A0ABW2L7Z5_9BACT</name>
<proteinExistence type="inferred from homology"/>
<dbReference type="PROSITE" id="PS50850">
    <property type="entry name" value="MFS"/>
    <property type="match status" value="1"/>
</dbReference>
<reference evidence="10" key="1">
    <citation type="journal article" date="2019" name="Int. J. Syst. Evol. Microbiol.">
        <title>The Global Catalogue of Microorganisms (GCM) 10K type strain sequencing project: providing services to taxonomists for standard genome sequencing and annotation.</title>
        <authorList>
            <consortium name="The Broad Institute Genomics Platform"/>
            <consortium name="The Broad Institute Genome Sequencing Center for Infectious Disease"/>
            <person name="Wu L."/>
            <person name="Ma J."/>
        </authorList>
    </citation>
    <scope>NUCLEOTIDE SEQUENCE [LARGE SCALE GENOMIC DNA]</scope>
    <source>
        <strain evidence="10">CGMCC 4.1467</strain>
    </source>
</reference>
<evidence type="ECO:0000259" key="8">
    <source>
        <dbReference type="PROSITE" id="PS50850"/>
    </source>
</evidence>
<comment type="caution">
    <text evidence="9">The sequence shown here is derived from an EMBL/GenBank/DDBJ whole genome shotgun (WGS) entry which is preliminary data.</text>
</comment>
<evidence type="ECO:0000313" key="9">
    <source>
        <dbReference type="EMBL" id="MFC7337700.1"/>
    </source>
</evidence>
<dbReference type="InterPro" id="IPR005829">
    <property type="entry name" value="Sugar_transporter_CS"/>
</dbReference>
<evidence type="ECO:0000256" key="6">
    <source>
        <dbReference type="ARBA" id="ARBA00023136"/>
    </source>
</evidence>
<keyword evidence="5 7" id="KW-1133">Transmembrane helix</keyword>
<evidence type="ECO:0000256" key="7">
    <source>
        <dbReference type="SAM" id="Phobius"/>
    </source>
</evidence>
<dbReference type="PANTHER" id="PTHR48023">
    <property type="entry name" value="D-XYLOSE-PROTON SYMPORTER-LIKE 2"/>
    <property type="match status" value="1"/>
</dbReference>
<evidence type="ECO:0000256" key="3">
    <source>
        <dbReference type="ARBA" id="ARBA00022448"/>
    </source>
</evidence>
<dbReference type="InterPro" id="IPR036259">
    <property type="entry name" value="MFS_trans_sf"/>
</dbReference>
<feature type="transmembrane region" description="Helical" evidence="7">
    <location>
        <begin position="261"/>
        <end position="284"/>
    </location>
</feature>
<feature type="transmembrane region" description="Helical" evidence="7">
    <location>
        <begin position="45"/>
        <end position="65"/>
    </location>
</feature>
<feature type="transmembrane region" description="Helical" evidence="7">
    <location>
        <begin position="329"/>
        <end position="348"/>
    </location>
</feature>
<dbReference type="PANTHER" id="PTHR48023:SF4">
    <property type="entry name" value="D-XYLOSE-PROTON SYMPORTER-LIKE 2"/>
    <property type="match status" value="1"/>
</dbReference>
<sequence length="521" mass="57083">MRAAKKASFFYATIVAMGGLLFGIDAALISGAIDLIAVDFGLTAAQKGTAVSAPALGVLLALPFASFVSDRFGRKKAILSVAVLYIISAFASAFATSYTMLVTARFLGGLAFTSISLASMYIGEIAPSKWRGKLVSMTQINIVVGLSAAYFINYLIHHWANSDAEWVTAAKIDTHTWQWMLGSEIPFAILWFVLLLFIPESPPWLVYRGRVEDAKLRLKKLQSEESIDAHVAEIQESLAKSSSDHSILSQMKEVFGKRMRLTMIIAMTIAIAQQTTGINAILFYAQTVFKQLGVGEDAAFSQAIWIGLVGLAFTVLGLLLVDKLGRRPLIIWGMVWIIASLGLCAFAFKQARYTLPAETISELVEIEDAERLQPLVGVEFANDIAFKTAVKEAIGEADALSQLNFLVEKSIKMNAMLVLIGILSFVAAFHFSVGPVMWVLFSEIFPVSVRGAAIPFFTIVTSLTSWLVQMFFPWQLEHMGMTSIFLFYAGTVAAGLLILFFTLRETKNMSIEEIQDALASK</sequence>
<accession>A0ABW2L7Z5</accession>
<dbReference type="InterPro" id="IPR003663">
    <property type="entry name" value="Sugar/inositol_transpt"/>
</dbReference>
<feature type="transmembrane region" description="Helical" evidence="7">
    <location>
        <begin position="77"/>
        <end position="96"/>
    </location>
</feature>
<keyword evidence="4 7" id="KW-0812">Transmembrane</keyword>
<dbReference type="Proteomes" id="UP001596472">
    <property type="component" value="Unassembled WGS sequence"/>
</dbReference>
<dbReference type="EMBL" id="JBHTBS010000004">
    <property type="protein sequence ID" value="MFC7337700.1"/>
    <property type="molecule type" value="Genomic_DNA"/>
</dbReference>
<evidence type="ECO:0000256" key="4">
    <source>
        <dbReference type="ARBA" id="ARBA00022692"/>
    </source>
</evidence>
<comment type="similarity">
    <text evidence="2">Belongs to the major facilitator superfamily. Sugar transporter (TC 2.A.1.1) family.</text>
</comment>
<feature type="domain" description="Major facilitator superfamily (MFS) profile" evidence="8">
    <location>
        <begin position="11"/>
        <end position="507"/>
    </location>
</feature>
<feature type="transmembrane region" description="Helical" evidence="7">
    <location>
        <begin position="9"/>
        <end position="33"/>
    </location>
</feature>
<evidence type="ECO:0000256" key="1">
    <source>
        <dbReference type="ARBA" id="ARBA00004141"/>
    </source>
</evidence>
<dbReference type="InterPro" id="IPR050820">
    <property type="entry name" value="MFS_Sugar_Transporter"/>
</dbReference>
<dbReference type="InterPro" id="IPR020846">
    <property type="entry name" value="MFS_dom"/>
</dbReference>
<feature type="transmembrane region" description="Helical" evidence="7">
    <location>
        <begin position="304"/>
        <end position="322"/>
    </location>
</feature>
<keyword evidence="3" id="KW-0813">Transport</keyword>
<feature type="transmembrane region" description="Helical" evidence="7">
    <location>
        <begin position="415"/>
        <end position="441"/>
    </location>
</feature>